<sequence length="119" mass="13204">MASGSLCCVSSGNGASELLYHPEAAQEVKALPDVLRGKMARLLVQLSERGNELRYPLSRPIKNGLFELRASGTDIARTLFVFQQGKKIYILRCFIKKTEKTPPKEIVVALQRLEELSDG</sequence>
<name>A0A1E7Z1C9_9GAMM</name>
<dbReference type="AlphaFoldDB" id="A0A1E7Z1C9"/>
<dbReference type="InterPro" id="IPR009241">
    <property type="entry name" value="HigB-like"/>
</dbReference>
<comment type="caution">
    <text evidence="1">The sequence shown here is derived from an EMBL/GenBank/DDBJ whole genome shotgun (WGS) entry which is preliminary data.</text>
</comment>
<gene>
    <name evidence="1" type="ORF">BBW68_01615</name>
</gene>
<dbReference type="Pfam" id="PF05973">
    <property type="entry name" value="Gp49"/>
    <property type="match status" value="1"/>
</dbReference>
<accession>A0A1E7Z1C9</accession>
<dbReference type="Proteomes" id="UP000243534">
    <property type="component" value="Unassembled WGS sequence"/>
</dbReference>
<proteinExistence type="predicted"/>
<evidence type="ECO:0000313" key="1">
    <source>
        <dbReference type="EMBL" id="OFC62425.1"/>
    </source>
</evidence>
<protein>
    <recommendedName>
        <fullName evidence="3">Type II toxin-antitoxin system RelE/ParE family toxin</fullName>
    </recommendedName>
</protein>
<dbReference type="EMBL" id="MAYS01000257">
    <property type="protein sequence ID" value="OFC62425.1"/>
    <property type="molecule type" value="Genomic_DNA"/>
</dbReference>
<reference evidence="1 2" key="1">
    <citation type="submission" date="2016-07" db="EMBL/GenBank/DDBJ databases">
        <authorList>
            <person name="Yuval B."/>
        </authorList>
    </citation>
    <scope>NUCLEOTIDE SEQUENCE [LARGE SCALE GENOMIC DNA]</scope>
    <source>
        <strain evidence="1 2">IL</strain>
    </source>
</reference>
<dbReference type="RefSeq" id="WP_070134689.1">
    <property type="nucleotide sequence ID" value="NZ_LJAM02000602.1"/>
</dbReference>
<organism evidence="1 2">
    <name type="scientific">Candidatus Erwinia dacicola</name>
    <dbReference type="NCBI Taxonomy" id="252393"/>
    <lineage>
        <taxon>Bacteria</taxon>
        <taxon>Pseudomonadati</taxon>
        <taxon>Pseudomonadota</taxon>
        <taxon>Gammaproteobacteria</taxon>
        <taxon>Enterobacterales</taxon>
        <taxon>Erwiniaceae</taxon>
        <taxon>Erwinia</taxon>
    </lineage>
</organism>
<evidence type="ECO:0008006" key="3">
    <source>
        <dbReference type="Google" id="ProtNLM"/>
    </source>
</evidence>
<evidence type="ECO:0000313" key="2">
    <source>
        <dbReference type="Proteomes" id="UP000243534"/>
    </source>
</evidence>